<dbReference type="AlphaFoldDB" id="A0A804NIU3"/>
<feature type="region of interest" description="Disordered" evidence="1">
    <location>
        <begin position="1"/>
        <end position="38"/>
    </location>
</feature>
<sequence>EDRVPSVQAPHPLEQNEGRLAGQQDHRGPAGDDLEEDDAEAVHVGVGARVARVDELRVDVPRGAEHGLGGVPAPAVVSEPGQAEVAELGAQRVVQHDVAGLDVAVHHALLPLL</sequence>
<reference evidence="3" key="1">
    <citation type="submission" date="2015-12" db="EMBL/GenBank/DDBJ databases">
        <title>Update maize B73 reference genome by single molecule sequencing technologies.</title>
        <authorList>
            <consortium name="Maize Genome Sequencing Project"/>
            <person name="Ware D."/>
        </authorList>
    </citation>
    <scope>NUCLEOTIDE SEQUENCE [LARGE SCALE GENOMIC DNA]</scope>
    <source>
        <strain evidence="3">cv. B73</strain>
    </source>
</reference>
<organism evidence="2 3">
    <name type="scientific">Zea mays</name>
    <name type="common">Maize</name>
    <dbReference type="NCBI Taxonomy" id="4577"/>
    <lineage>
        <taxon>Eukaryota</taxon>
        <taxon>Viridiplantae</taxon>
        <taxon>Streptophyta</taxon>
        <taxon>Embryophyta</taxon>
        <taxon>Tracheophyta</taxon>
        <taxon>Spermatophyta</taxon>
        <taxon>Magnoliopsida</taxon>
        <taxon>Liliopsida</taxon>
        <taxon>Poales</taxon>
        <taxon>Poaceae</taxon>
        <taxon>PACMAD clade</taxon>
        <taxon>Panicoideae</taxon>
        <taxon>Andropogonodae</taxon>
        <taxon>Andropogoneae</taxon>
        <taxon>Tripsacinae</taxon>
        <taxon>Zea</taxon>
    </lineage>
</organism>
<proteinExistence type="predicted"/>
<dbReference type="EnsemblPlants" id="Zm00001eb163450_T001">
    <property type="protein sequence ID" value="Zm00001eb163450_P001"/>
    <property type="gene ID" value="Zm00001eb163450"/>
</dbReference>
<dbReference type="Proteomes" id="UP000007305">
    <property type="component" value="Chromosome 3"/>
</dbReference>
<protein>
    <submittedName>
        <fullName evidence="2">Uncharacterized protein</fullName>
    </submittedName>
</protein>
<name>A0A804NIU3_MAIZE</name>
<keyword evidence="3" id="KW-1185">Reference proteome</keyword>
<dbReference type="Gramene" id="Zm00001eb163450_T001">
    <property type="protein sequence ID" value="Zm00001eb163450_P001"/>
    <property type="gene ID" value="Zm00001eb163450"/>
</dbReference>
<dbReference type="InParanoid" id="A0A804NIU3"/>
<reference evidence="2" key="3">
    <citation type="submission" date="2021-05" db="UniProtKB">
        <authorList>
            <consortium name="EnsemblPlants"/>
        </authorList>
    </citation>
    <scope>IDENTIFICATION</scope>
    <source>
        <strain evidence="2">cv. B73</strain>
    </source>
</reference>
<accession>A0A804NIU3</accession>
<evidence type="ECO:0000313" key="3">
    <source>
        <dbReference type="Proteomes" id="UP000007305"/>
    </source>
</evidence>
<reference evidence="2" key="2">
    <citation type="submission" date="2019-07" db="EMBL/GenBank/DDBJ databases">
        <authorList>
            <person name="Seetharam A."/>
            <person name="Woodhouse M."/>
            <person name="Cannon E."/>
        </authorList>
    </citation>
    <scope>NUCLEOTIDE SEQUENCE [LARGE SCALE GENOMIC DNA]</scope>
    <source>
        <strain evidence="2">cv. B73</strain>
    </source>
</reference>
<evidence type="ECO:0000256" key="1">
    <source>
        <dbReference type="SAM" id="MobiDB-lite"/>
    </source>
</evidence>
<evidence type="ECO:0000313" key="2">
    <source>
        <dbReference type="EnsemblPlants" id="Zm00001eb163450_P001"/>
    </source>
</evidence>